<protein>
    <recommendedName>
        <fullName evidence="3">Secreted protein</fullName>
    </recommendedName>
</protein>
<evidence type="ECO:0000313" key="1">
    <source>
        <dbReference type="EMBL" id="OAH11215.1"/>
    </source>
</evidence>
<proteinExistence type="predicted"/>
<name>A0A177HJW2_9ACTN</name>
<reference evidence="1 2" key="1">
    <citation type="submission" date="2015-12" db="EMBL/GenBank/DDBJ databases">
        <title>Genome sequence of Streptomyces sp. G25.</title>
        <authorList>
            <person name="Poehlein A."/>
            <person name="Roettig A."/>
            <person name="Hiessl S."/>
            <person name="Hauschild P."/>
            <person name="Schauer J."/>
            <person name="Madkour M.H."/>
            <person name="Al-Ansari A.M."/>
            <person name="Almakishah N.H."/>
            <person name="Steinbuechel A."/>
            <person name="Daniel R."/>
        </authorList>
    </citation>
    <scope>NUCLEOTIDE SEQUENCE [LARGE SCALE GENOMIC DNA]</scope>
    <source>
        <strain evidence="2">G25(2015)</strain>
    </source>
</reference>
<organism evidence="1 2">
    <name type="scientific">Streptomyces jeddahensis</name>
    <dbReference type="NCBI Taxonomy" id="1716141"/>
    <lineage>
        <taxon>Bacteria</taxon>
        <taxon>Bacillati</taxon>
        <taxon>Actinomycetota</taxon>
        <taxon>Actinomycetes</taxon>
        <taxon>Kitasatosporales</taxon>
        <taxon>Streptomycetaceae</taxon>
        <taxon>Streptomyces</taxon>
    </lineage>
</organism>
<gene>
    <name evidence="1" type="ORF">STSP_54700</name>
</gene>
<dbReference type="Proteomes" id="UP000077381">
    <property type="component" value="Unassembled WGS sequence"/>
</dbReference>
<dbReference type="RefSeq" id="WP_067283201.1">
    <property type="nucleotide sequence ID" value="NZ_LOHS01000113.1"/>
</dbReference>
<dbReference type="STRING" id="1716141.STSP_54700"/>
<accession>A0A177HJW2</accession>
<evidence type="ECO:0008006" key="3">
    <source>
        <dbReference type="Google" id="ProtNLM"/>
    </source>
</evidence>
<dbReference type="EMBL" id="LOHS01000113">
    <property type="protein sequence ID" value="OAH11215.1"/>
    <property type="molecule type" value="Genomic_DNA"/>
</dbReference>
<comment type="caution">
    <text evidence="1">The sequence shown here is derived from an EMBL/GenBank/DDBJ whole genome shotgun (WGS) entry which is preliminary data.</text>
</comment>
<evidence type="ECO:0000313" key="2">
    <source>
        <dbReference type="Proteomes" id="UP000077381"/>
    </source>
</evidence>
<dbReference type="PATRIC" id="fig|1716141.3.peg.5747"/>
<dbReference type="AlphaFoldDB" id="A0A177HJW2"/>
<keyword evidence="2" id="KW-1185">Reference proteome</keyword>
<sequence>MFWPMLAIAVGFCGLAVLGVLAVRVFVEAQRLGRQVDDSARRIHRAAEDLERAAAGAARSTRDVL</sequence>